<evidence type="ECO:0000256" key="2">
    <source>
        <dbReference type="SAM" id="SignalP"/>
    </source>
</evidence>
<feature type="region of interest" description="Disordered" evidence="1">
    <location>
        <begin position="282"/>
        <end position="339"/>
    </location>
</feature>
<keyword evidence="2" id="KW-0732">Signal</keyword>
<organism evidence="3 4">
    <name type="scientific">Apiospora phragmitis</name>
    <dbReference type="NCBI Taxonomy" id="2905665"/>
    <lineage>
        <taxon>Eukaryota</taxon>
        <taxon>Fungi</taxon>
        <taxon>Dikarya</taxon>
        <taxon>Ascomycota</taxon>
        <taxon>Pezizomycotina</taxon>
        <taxon>Sordariomycetes</taxon>
        <taxon>Xylariomycetidae</taxon>
        <taxon>Amphisphaeriales</taxon>
        <taxon>Apiosporaceae</taxon>
        <taxon>Apiospora</taxon>
    </lineage>
</organism>
<dbReference type="Proteomes" id="UP001480595">
    <property type="component" value="Unassembled WGS sequence"/>
</dbReference>
<evidence type="ECO:0000313" key="4">
    <source>
        <dbReference type="Proteomes" id="UP001480595"/>
    </source>
</evidence>
<feature type="signal peptide" evidence="2">
    <location>
        <begin position="1"/>
        <end position="19"/>
    </location>
</feature>
<evidence type="ECO:0000256" key="1">
    <source>
        <dbReference type="SAM" id="MobiDB-lite"/>
    </source>
</evidence>
<proteinExistence type="predicted"/>
<dbReference type="GeneID" id="92092476"/>
<sequence length="339" mass="36239">MVSLILGPLLAGITAVAAAASTTTDPAAPTTTAPTFSVLTITVQALTTTFTPPPKCAESHLSMMSPPGYEIWLNEPMPVPGPPVANCYPSEFMQGYHSMANSSSSIAPFFKPLVCPQGWYTAQEWPNGYIACCNSGYLLHLPDSTVDPDRPAYGGTCYSQFTVGQTVNVTKYGTASLSGTGKFAATTSVDSAYAHPMDGYKVGAVPVQSGSATPSDPDEKNGLSGGRHRRHRDWRGGGTWRHRRGGLLPLPPARQQANQNNTNVTVPPATATTEQAYWPKDATSPSVTEQSHDAASANTPQWQRPPQHELHSPHYAAELDNTQFHGELPGNWHGNELRG</sequence>
<dbReference type="EMBL" id="JAQQWL010000008">
    <property type="protein sequence ID" value="KAK8061638.1"/>
    <property type="molecule type" value="Genomic_DNA"/>
</dbReference>
<feature type="compositionally biased region" description="Low complexity" evidence="1">
    <location>
        <begin position="253"/>
        <end position="269"/>
    </location>
</feature>
<accession>A0ABR1UUW6</accession>
<feature type="region of interest" description="Disordered" evidence="1">
    <location>
        <begin position="204"/>
        <end position="269"/>
    </location>
</feature>
<feature type="chain" id="PRO_5047128416" evidence="2">
    <location>
        <begin position="20"/>
        <end position="339"/>
    </location>
</feature>
<gene>
    <name evidence="3" type="ORF">PG994_008004</name>
</gene>
<evidence type="ECO:0000313" key="3">
    <source>
        <dbReference type="EMBL" id="KAK8061638.1"/>
    </source>
</evidence>
<name>A0ABR1UUW6_9PEZI</name>
<reference evidence="3 4" key="1">
    <citation type="submission" date="2023-01" db="EMBL/GenBank/DDBJ databases">
        <title>Analysis of 21 Apiospora genomes using comparative genomics revels a genus with tremendous synthesis potential of carbohydrate active enzymes and secondary metabolites.</title>
        <authorList>
            <person name="Sorensen T."/>
        </authorList>
    </citation>
    <scope>NUCLEOTIDE SEQUENCE [LARGE SCALE GENOMIC DNA]</scope>
    <source>
        <strain evidence="3 4">CBS 135458</strain>
    </source>
</reference>
<keyword evidence="4" id="KW-1185">Reference proteome</keyword>
<dbReference type="RefSeq" id="XP_066714900.1">
    <property type="nucleotide sequence ID" value="XM_066859413.1"/>
</dbReference>
<comment type="caution">
    <text evidence="3">The sequence shown here is derived from an EMBL/GenBank/DDBJ whole genome shotgun (WGS) entry which is preliminary data.</text>
</comment>
<protein>
    <submittedName>
        <fullName evidence="3">Uncharacterized protein</fullName>
    </submittedName>
</protein>